<gene>
    <name evidence="1" type="ORF">BJX66DRAFT_307021</name>
</gene>
<name>A0ABR4G2J2_9EURO</name>
<sequence length="423" mass="47517">MQQAEIEATVPRSVSISPQTQSLSRFYHDYVTSSGISLFRILPWYRENNPTAYFQEALQAVALLSLARQRHSPDLLIQARGHYGQSIVALNIALSNPSLTADDSVLLALFLVSLFELISADFLTRTNTDPRLECHIHLGGTLLLLQWRAERGRQSTLDRSLFTFLSHISFFSMFLNMFLNNDPFDAKWTAIEEFADRWMNGHLLEPILHQTVEWKRKLRAHMEACDHSPKKDEMSELIQDGIILATDLETTATSIRYFSDTFNSSRQRQAAFNNMFEVRSEATGAIARCLYRTVRYHIIEQVCSLMASFEQGGNAQFSPDYAFDPFLKSTILDQVCDEIRAVLGLRTGCSMADNPPGMAYRSYCMFWPLIVLLFSPSAGDDTRAWARETLRLIGETSGLGLATVAAGSISVGTSSKLAPKGQL</sequence>
<protein>
    <recommendedName>
        <fullName evidence="3">C6 zinc finger domain protein</fullName>
    </recommendedName>
</protein>
<evidence type="ECO:0008006" key="3">
    <source>
        <dbReference type="Google" id="ProtNLM"/>
    </source>
</evidence>
<organism evidence="1 2">
    <name type="scientific">Aspergillus keveii</name>
    <dbReference type="NCBI Taxonomy" id="714993"/>
    <lineage>
        <taxon>Eukaryota</taxon>
        <taxon>Fungi</taxon>
        <taxon>Dikarya</taxon>
        <taxon>Ascomycota</taxon>
        <taxon>Pezizomycotina</taxon>
        <taxon>Eurotiomycetes</taxon>
        <taxon>Eurotiomycetidae</taxon>
        <taxon>Eurotiales</taxon>
        <taxon>Aspergillaceae</taxon>
        <taxon>Aspergillus</taxon>
        <taxon>Aspergillus subgen. Nidulantes</taxon>
    </lineage>
</organism>
<dbReference type="PANTHER" id="PTHR38791">
    <property type="entry name" value="ZN(II)2CYS6 TRANSCRIPTION FACTOR (EUROFUNG)-RELATED-RELATED"/>
    <property type="match status" value="1"/>
</dbReference>
<evidence type="ECO:0000313" key="1">
    <source>
        <dbReference type="EMBL" id="KAL2789373.1"/>
    </source>
</evidence>
<dbReference type="Proteomes" id="UP001610563">
    <property type="component" value="Unassembled WGS sequence"/>
</dbReference>
<accession>A0ABR4G2J2</accession>
<reference evidence="1 2" key="1">
    <citation type="submission" date="2024-07" db="EMBL/GenBank/DDBJ databases">
        <title>Section-level genome sequencing and comparative genomics of Aspergillus sections Usti and Cavernicolus.</title>
        <authorList>
            <consortium name="Lawrence Berkeley National Laboratory"/>
            <person name="Nybo J.L."/>
            <person name="Vesth T.C."/>
            <person name="Theobald S."/>
            <person name="Frisvad J.C."/>
            <person name="Larsen T.O."/>
            <person name="Kjaerboelling I."/>
            <person name="Rothschild-Mancinelli K."/>
            <person name="Lyhne E.K."/>
            <person name="Kogle M.E."/>
            <person name="Barry K."/>
            <person name="Clum A."/>
            <person name="Na H."/>
            <person name="Ledsgaard L."/>
            <person name="Lin J."/>
            <person name="Lipzen A."/>
            <person name="Kuo A."/>
            <person name="Riley R."/>
            <person name="Mondo S."/>
            <person name="Labutti K."/>
            <person name="Haridas S."/>
            <person name="Pangalinan J."/>
            <person name="Salamov A.A."/>
            <person name="Simmons B.A."/>
            <person name="Magnuson J.K."/>
            <person name="Chen J."/>
            <person name="Drula E."/>
            <person name="Henrissat B."/>
            <person name="Wiebenga A."/>
            <person name="Lubbers R.J."/>
            <person name="Gomes A.C."/>
            <person name="Makela M.R."/>
            <person name="Stajich J."/>
            <person name="Grigoriev I.V."/>
            <person name="Mortensen U.H."/>
            <person name="De Vries R.P."/>
            <person name="Baker S.E."/>
            <person name="Andersen M.R."/>
        </authorList>
    </citation>
    <scope>NUCLEOTIDE SEQUENCE [LARGE SCALE GENOMIC DNA]</scope>
    <source>
        <strain evidence="1 2">CBS 209.92</strain>
    </source>
</reference>
<evidence type="ECO:0000313" key="2">
    <source>
        <dbReference type="Proteomes" id="UP001610563"/>
    </source>
</evidence>
<dbReference type="EMBL" id="JBFTWV010000065">
    <property type="protein sequence ID" value="KAL2789373.1"/>
    <property type="molecule type" value="Genomic_DNA"/>
</dbReference>
<keyword evidence="2" id="KW-1185">Reference proteome</keyword>
<dbReference type="InterPro" id="IPR053175">
    <property type="entry name" value="DHMBA_Reg_Transcription_Factor"/>
</dbReference>
<comment type="caution">
    <text evidence="1">The sequence shown here is derived from an EMBL/GenBank/DDBJ whole genome shotgun (WGS) entry which is preliminary data.</text>
</comment>
<proteinExistence type="predicted"/>